<name>A0A9W8AMZ5_9FUNG</name>
<sequence>MKLGLIFAFTVCISGTFAFFCHHEADYYSHDGEAPRGASSKEQRICTELSNECDKIRGDGWKDIEHGGLLTKTFKSKKSRWYEFTNDHLEKGKYYEFEADSYDICVLGCVKDGYQVKMDYDFAGREETYTIERVVSSTQELE</sequence>
<evidence type="ECO:0000256" key="1">
    <source>
        <dbReference type="SAM" id="SignalP"/>
    </source>
</evidence>
<dbReference type="AlphaFoldDB" id="A0A9W8AMZ5"/>
<dbReference type="Proteomes" id="UP001150925">
    <property type="component" value="Unassembled WGS sequence"/>
</dbReference>
<organism evidence="2 3">
    <name type="scientific">Dispira parvispora</name>
    <dbReference type="NCBI Taxonomy" id="1520584"/>
    <lineage>
        <taxon>Eukaryota</taxon>
        <taxon>Fungi</taxon>
        <taxon>Fungi incertae sedis</taxon>
        <taxon>Zoopagomycota</taxon>
        <taxon>Kickxellomycotina</taxon>
        <taxon>Dimargaritomycetes</taxon>
        <taxon>Dimargaritales</taxon>
        <taxon>Dimargaritaceae</taxon>
        <taxon>Dispira</taxon>
    </lineage>
</organism>
<protein>
    <recommendedName>
        <fullName evidence="4">Secreted protein</fullName>
    </recommendedName>
</protein>
<feature type="chain" id="PRO_5040926828" description="Secreted protein" evidence="1">
    <location>
        <begin position="19"/>
        <end position="142"/>
    </location>
</feature>
<feature type="signal peptide" evidence="1">
    <location>
        <begin position="1"/>
        <end position="18"/>
    </location>
</feature>
<gene>
    <name evidence="2" type="ORF">IWQ62_004144</name>
</gene>
<evidence type="ECO:0000313" key="3">
    <source>
        <dbReference type="Proteomes" id="UP001150925"/>
    </source>
</evidence>
<comment type="caution">
    <text evidence="2">The sequence shown here is derived from an EMBL/GenBank/DDBJ whole genome shotgun (WGS) entry which is preliminary data.</text>
</comment>
<keyword evidence="1" id="KW-0732">Signal</keyword>
<reference evidence="2" key="1">
    <citation type="submission" date="2022-07" db="EMBL/GenBank/DDBJ databases">
        <title>Phylogenomic reconstructions and comparative analyses of Kickxellomycotina fungi.</title>
        <authorList>
            <person name="Reynolds N.K."/>
            <person name="Stajich J.E."/>
            <person name="Barry K."/>
            <person name="Grigoriev I.V."/>
            <person name="Crous P."/>
            <person name="Smith M.E."/>
        </authorList>
    </citation>
    <scope>NUCLEOTIDE SEQUENCE</scope>
    <source>
        <strain evidence="2">RSA 1196</strain>
    </source>
</reference>
<evidence type="ECO:0008006" key="4">
    <source>
        <dbReference type="Google" id="ProtNLM"/>
    </source>
</evidence>
<accession>A0A9W8AMZ5</accession>
<evidence type="ECO:0000313" key="2">
    <source>
        <dbReference type="EMBL" id="KAJ1960658.1"/>
    </source>
</evidence>
<proteinExistence type="predicted"/>
<dbReference type="EMBL" id="JANBPY010001294">
    <property type="protein sequence ID" value="KAJ1960658.1"/>
    <property type="molecule type" value="Genomic_DNA"/>
</dbReference>
<keyword evidence="3" id="KW-1185">Reference proteome</keyword>